<sequence length="345" mass="39423">MWKVGVIGTGYWSEKHLKAWQRIPNASIQALCNRSKDKLVQKAEQFDVSTQNLFTSLDEMLAKADIDIVDIITGPETHLEFVTKAAQAGKHILCQKPFAVSLEEAEQMVAVAEANGVKLMVTENWRWLQPFQAIKKVLDSDCLGAVQTARYHHSDFFTTRMSPDRTLPQPFLTRMPQLIFYEMGVHWFDTWRFLFGEPKRLYAELKTSSPYIVGEDTGIVTLGYDDFFGFLDMSWATRRELTGPLEQDTVLAHHKESFVIDGTLATLKWTADGQIIVIDNQGQHKMIAETTELDHEESHYRLQSHFIECLHTGKPFQTSGADNLKTLRLAFATYQSSKEQRAIQF</sequence>
<dbReference type="Gene3D" id="3.30.360.10">
    <property type="entry name" value="Dihydrodipicolinate Reductase, domain 2"/>
    <property type="match status" value="1"/>
</dbReference>
<reference evidence="3 4" key="1">
    <citation type="submission" date="2019-02" db="EMBL/GenBank/DDBJ databases">
        <title>Paenibacillus sp. nov., isolated from surface-sterilized tissue of Thalictrum simplex L.</title>
        <authorList>
            <person name="Tuo L."/>
        </authorList>
    </citation>
    <scope>NUCLEOTIDE SEQUENCE [LARGE SCALE GENOMIC DNA]</scope>
    <source>
        <strain evidence="3 4">N2SHLJ1</strain>
    </source>
</reference>
<feature type="domain" description="GFO/IDH/MocA-like oxidoreductase" evidence="2">
    <location>
        <begin position="131"/>
        <end position="263"/>
    </location>
</feature>
<dbReference type="InterPro" id="IPR055170">
    <property type="entry name" value="GFO_IDH_MocA-like_dom"/>
</dbReference>
<name>A0A4Q9DI79_9BACL</name>
<dbReference type="InterPro" id="IPR000683">
    <property type="entry name" value="Gfo/Idh/MocA-like_OxRdtase_N"/>
</dbReference>
<dbReference type="PANTHER" id="PTHR43708">
    <property type="entry name" value="CONSERVED EXPRESSED OXIDOREDUCTASE (EUROFUNG)"/>
    <property type="match status" value="1"/>
</dbReference>
<dbReference type="InterPro" id="IPR051317">
    <property type="entry name" value="Gfo/Idh/MocA_oxidoreduct"/>
</dbReference>
<dbReference type="Pfam" id="PF01408">
    <property type="entry name" value="GFO_IDH_MocA"/>
    <property type="match status" value="1"/>
</dbReference>
<dbReference type="OrthoDB" id="9795543at2"/>
<evidence type="ECO:0000259" key="1">
    <source>
        <dbReference type="Pfam" id="PF01408"/>
    </source>
</evidence>
<dbReference type="GO" id="GO:0000166">
    <property type="term" value="F:nucleotide binding"/>
    <property type="evidence" value="ECO:0007669"/>
    <property type="project" value="InterPro"/>
</dbReference>
<dbReference type="SUPFAM" id="SSF55347">
    <property type="entry name" value="Glyceraldehyde-3-phosphate dehydrogenase-like, C-terminal domain"/>
    <property type="match status" value="1"/>
</dbReference>
<organism evidence="3 4">
    <name type="scientific">Paenibacillus thalictri</name>
    <dbReference type="NCBI Taxonomy" id="2527873"/>
    <lineage>
        <taxon>Bacteria</taxon>
        <taxon>Bacillati</taxon>
        <taxon>Bacillota</taxon>
        <taxon>Bacilli</taxon>
        <taxon>Bacillales</taxon>
        <taxon>Paenibacillaceae</taxon>
        <taxon>Paenibacillus</taxon>
    </lineage>
</organism>
<dbReference type="EMBL" id="SIRE01000033">
    <property type="protein sequence ID" value="TBL70301.1"/>
    <property type="molecule type" value="Genomic_DNA"/>
</dbReference>
<gene>
    <name evidence="3" type="ORF">EYB31_33845</name>
</gene>
<dbReference type="Gene3D" id="3.40.50.720">
    <property type="entry name" value="NAD(P)-binding Rossmann-like Domain"/>
    <property type="match status" value="1"/>
</dbReference>
<dbReference type="RefSeq" id="WP_131018021.1">
    <property type="nucleotide sequence ID" value="NZ_SIRE01000033.1"/>
</dbReference>
<keyword evidence="4" id="KW-1185">Reference proteome</keyword>
<comment type="caution">
    <text evidence="3">The sequence shown here is derived from an EMBL/GenBank/DDBJ whole genome shotgun (WGS) entry which is preliminary data.</text>
</comment>
<feature type="domain" description="Gfo/Idh/MocA-like oxidoreductase N-terminal" evidence="1">
    <location>
        <begin position="3"/>
        <end position="122"/>
    </location>
</feature>
<dbReference type="Proteomes" id="UP000293142">
    <property type="component" value="Unassembled WGS sequence"/>
</dbReference>
<evidence type="ECO:0000259" key="2">
    <source>
        <dbReference type="Pfam" id="PF22725"/>
    </source>
</evidence>
<dbReference type="SUPFAM" id="SSF51735">
    <property type="entry name" value="NAD(P)-binding Rossmann-fold domains"/>
    <property type="match status" value="1"/>
</dbReference>
<proteinExistence type="predicted"/>
<dbReference type="Pfam" id="PF22725">
    <property type="entry name" value="GFO_IDH_MocA_C3"/>
    <property type="match status" value="1"/>
</dbReference>
<dbReference type="PANTHER" id="PTHR43708:SF8">
    <property type="entry name" value="OXIDOREDUCTASE"/>
    <property type="match status" value="1"/>
</dbReference>
<evidence type="ECO:0000313" key="4">
    <source>
        <dbReference type="Proteomes" id="UP000293142"/>
    </source>
</evidence>
<protein>
    <submittedName>
        <fullName evidence="3">Gfo/Idh/MocA family oxidoreductase</fullName>
    </submittedName>
</protein>
<evidence type="ECO:0000313" key="3">
    <source>
        <dbReference type="EMBL" id="TBL70301.1"/>
    </source>
</evidence>
<dbReference type="InterPro" id="IPR036291">
    <property type="entry name" value="NAD(P)-bd_dom_sf"/>
</dbReference>
<dbReference type="AlphaFoldDB" id="A0A4Q9DI79"/>
<accession>A0A4Q9DI79</accession>